<dbReference type="GO" id="GO:0005886">
    <property type="term" value="C:plasma membrane"/>
    <property type="evidence" value="ECO:0007669"/>
    <property type="project" value="TreeGrafter"/>
</dbReference>
<keyword evidence="5" id="KW-0472">Membrane</keyword>
<feature type="domain" description="Glycoamylase-like" evidence="6">
    <location>
        <begin position="1221"/>
        <end position="1427"/>
    </location>
</feature>
<dbReference type="Gene3D" id="1.50.10.140">
    <property type="match status" value="2"/>
</dbReference>
<protein>
    <submittedName>
        <fullName evidence="7">Cyclic beta-1,2-glucan synthase</fullName>
    </submittedName>
</protein>
<keyword evidence="8" id="KW-1185">Reference proteome</keyword>
<dbReference type="Proteomes" id="UP000253606">
    <property type="component" value="Chromosome"/>
</dbReference>
<accession>A0A2Z5FW40</accession>
<evidence type="ECO:0000259" key="6">
    <source>
        <dbReference type="Pfam" id="PF10091"/>
    </source>
</evidence>
<feature type="transmembrane region" description="Helical" evidence="5">
    <location>
        <begin position="696"/>
        <end position="713"/>
    </location>
</feature>
<keyword evidence="5" id="KW-0812">Transmembrane</keyword>
<comment type="subcellular location">
    <subcellularLocation>
        <location evidence="1">Membrane</location>
        <topology evidence="1">Multi-pass membrane protein</topology>
    </subcellularLocation>
</comment>
<evidence type="ECO:0000313" key="7">
    <source>
        <dbReference type="EMBL" id="AXC10595.1"/>
    </source>
</evidence>
<keyword evidence="4 5" id="KW-1133">Transmembrane helix</keyword>
<sequence length="1461" mass="164339">MEAARTLLDKLYGQLDRMPPPDYSKVTSPDPILELRENPRLIRAVVLEAASLRRKIPGLPRVVTQSAHASAHPGEQQGSLPRNLYIAEAYFDATQSVWNPDAFRIYLEQLQLDDPLDLEELWAIPSFMKFHLLEQVLDQAQGMLDSPSTVDLASKKLLSTRIRTLRDVGFADWVPLLESLIIFDPTLRQDPAHSYSLMDFETRESYRKRIAKVARYSEFTEAQVASAALDLAHEAWKLPITDARLYLRRSHVGYYLIDKGFPQLASRIGYRPAFIDRLRTLIRNNADDFYIGGIEVITILLMAAVIAPLASRYPVIGGLTLAFFLLLLPAAQGTVDLFNNIVTALFKAHPLPKLDFSSGIPAEFATFVAVPTLLMNEKQLRELVEELEVRFLANPDPNLHFGLVTDLPDSVTRPRENDTDPLVDLALSLINELNARYRESNYGSFFLLHRHRIFNARQGVWMGWERKRGKLLDLNKYLRGDFDAFPVKAGNLEVLRQVKYIITLDSDTQLPRGTASRLVGAIAHPLNRAIIDPRLRIVTEGYGLLQPRVGVSVSSASRSRLAAIYSGQTGFDIYARAVSDAYQDLYSEGIFTGKGIYEVASFHAVLDRRFPRNSLLSHDLIEGSYARVGLATDIEVIDDYPSHYSAYTRRKHRWVRGDWQIAQWMFSKVPDESGRFVPNPISTISRWRILDNLRRSLVEPFTFLLLVAGWLGLPGGPLYWTVATLIIFFLPNIVQLFFSLGHAAFSDQEGAVGEAFSGFLQALGVSLLTLAFLPHQTLLSLDAIVRSLVRRFITGQRLLEWETAAEAEANAKSKKRTPVDTYLAAMPLIAIALAAIIWYFNWGALHIAVPVLVLWGFSGSITAWLNAPPREQHARISPADAVFLEQQALRIWRFYAEFGSEKHNYLIPDNVEEEQLVEAPRVSTTNIGMLLNARQAAGDLGFITAHEFVDLTRRTLASIHKLEKLNGHPYNWYDTLTLAPLQPVTISSVDNGNLAASLYTLRAGALAMLKLPLLRPNLFGGLRTHWQLMLAQKGIPKQIASHPLPPETASNDTWVSWCLGTEMLEGFSAHTELSGEAAWWLRETGQRIKAISQLIRDYRPWMLPEFAPLRAIPQLGFSLETPIALATAPEFATQLEARLDRMWATSTDQANSVLSEQLRSLLPDAIIRLKALNSALVAIAEDAFHLADQMDFGFLLEKSRLLLSIGYEVATKKLHTATYDMLASEARIATFLAVAKGDIPQQSWFKLARTHTIAFNRPVLLSWTGTMFEYLMPSLWMRSYPDTLVSRTLSAAVEIQRDFARKHRIPWGISESGYAEQDPAGHYHYQAFGIPDMALKWDATAGPVVSPYSTFLALGTDAPAAMKNLRRMAKAGWVGAYGFYESADYSQTKGQAKLVREWMAHHQGMCLLAILNLLHENVVQTWFHSNPQLQATELLLHERPMREAALRAEYKQFSPKTRRTA</sequence>
<feature type="transmembrane region" description="Helical" evidence="5">
    <location>
        <begin position="313"/>
        <end position="331"/>
    </location>
</feature>
<evidence type="ECO:0000313" key="8">
    <source>
        <dbReference type="Proteomes" id="UP000253606"/>
    </source>
</evidence>
<dbReference type="PANTHER" id="PTHR43867">
    <property type="entry name" value="CELLULOSE SYNTHASE CATALYTIC SUBUNIT A [UDP-FORMING]"/>
    <property type="match status" value="1"/>
</dbReference>
<gene>
    <name evidence="7" type="ORF">ACPOL_1247</name>
</gene>
<evidence type="ECO:0000256" key="2">
    <source>
        <dbReference type="ARBA" id="ARBA00022676"/>
    </source>
</evidence>
<evidence type="ECO:0000256" key="4">
    <source>
        <dbReference type="ARBA" id="ARBA00022989"/>
    </source>
</evidence>
<evidence type="ECO:0000256" key="5">
    <source>
        <dbReference type="SAM" id="Phobius"/>
    </source>
</evidence>
<evidence type="ECO:0000256" key="3">
    <source>
        <dbReference type="ARBA" id="ARBA00022679"/>
    </source>
</evidence>
<keyword evidence="2" id="KW-0328">Glycosyltransferase</keyword>
<reference evidence="7 8" key="1">
    <citation type="journal article" date="2018" name="Front. Microbiol.">
        <title>Hydrolytic Capabilities as a Key to Environmental Success: Chitinolytic and Cellulolytic Acidobacteria From Acidic Sub-arctic Soils and Boreal Peatlands.</title>
        <authorList>
            <person name="Belova S.E."/>
            <person name="Ravin N.V."/>
            <person name="Pankratov T.A."/>
            <person name="Rakitin A.L."/>
            <person name="Ivanova A.A."/>
            <person name="Beletsky A.V."/>
            <person name="Mardanov A.V."/>
            <person name="Sinninghe Damste J.S."/>
            <person name="Dedysh S.N."/>
        </authorList>
    </citation>
    <scope>NUCLEOTIDE SEQUENCE [LARGE SCALE GENOMIC DNA]</scope>
    <source>
        <strain evidence="7 8">SBC82</strain>
    </source>
</reference>
<feature type="transmembrane region" description="Helical" evidence="5">
    <location>
        <begin position="847"/>
        <end position="867"/>
    </location>
</feature>
<feature type="transmembrane region" description="Helical" evidence="5">
    <location>
        <begin position="289"/>
        <end position="307"/>
    </location>
</feature>
<dbReference type="KEGG" id="abas:ACPOL_1247"/>
<feature type="transmembrane region" description="Helical" evidence="5">
    <location>
        <begin position="719"/>
        <end position="738"/>
    </location>
</feature>
<dbReference type="EMBL" id="CP030840">
    <property type="protein sequence ID" value="AXC10595.1"/>
    <property type="molecule type" value="Genomic_DNA"/>
</dbReference>
<dbReference type="InterPro" id="IPR019282">
    <property type="entry name" value="Glycoamylase-like_cons_dom"/>
</dbReference>
<dbReference type="Pfam" id="PF10091">
    <property type="entry name" value="Glycoamylase"/>
    <property type="match status" value="1"/>
</dbReference>
<keyword evidence="3" id="KW-0808">Transferase</keyword>
<feature type="transmembrane region" description="Helical" evidence="5">
    <location>
        <begin position="822"/>
        <end position="841"/>
    </location>
</feature>
<dbReference type="InterPro" id="IPR050321">
    <property type="entry name" value="Glycosyltr_2/OpgH_subfam"/>
</dbReference>
<dbReference type="PANTHER" id="PTHR43867:SF2">
    <property type="entry name" value="CELLULOSE SYNTHASE CATALYTIC SUBUNIT A [UDP-FORMING]"/>
    <property type="match status" value="1"/>
</dbReference>
<proteinExistence type="predicted"/>
<evidence type="ECO:0000256" key="1">
    <source>
        <dbReference type="ARBA" id="ARBA00004141"/>
    </source>
</evidence>
<dbReference type="GO" id="GO:0016758">
    <property type="term" value="F:hexosyltransferase activity"/>
    <property type="evidence" value="ECO:0007669"/>
    <property type="project" value="TreeGrafter"/>
</dbReference>
<organism evidence="7 8">
    <name type="scientific">Acidisarcina polymorpha</name>
    <dbReference type="NCBI Taxonomy" id="2211140"/>
    <lineage>
        <taxon>Bacteria</taxon>
        <taxon>Pseudomonadati</taxon>
        <taxon>Acidobacteriota</taxon>
        <taxon>Terriglobia</taxon>
        <taxon>Terriglobales</taxon>
        <taxon>Acidobacteriaceae</taxon>
        <taxon>Acidisarcina</taxon>
    </lineage>
</organism>
<name>A0A2Z5FW40_9BACT</name>